<dbReference type="PANTHER" id="PTHR21494">
    <property type="entry name" value="ACTIVATING SIGNAL COINTEGRATOR 1 COMPLEX SUBUNIT 2 ASC-1 COMPLEX SUBUNIT P100"/>
    <property type="match status" value="1"/>
</dbReference>
<accession>A0AAW1S7B9</accession>
<feature type="domain" description="CUE" evidence="2">
    <location>
        <begin position="427"/>
        <end position="470"/>
    </location>
</feature>
<dbReference type="Gene3D" id="1.10.8.10">
    <property type="entry name" value="DNA helicase RuvA subunit, C-terminal domain"/>
    <property type="match status" value="1"/>
</dbReference>
<feature type="compositionally biased region" description="Gly residues" evidence="1">
    <location>
        <begin position="637"/>
        <end position="656"/>
    </location>
</feature>
<reference evidence="3 4" key="1">
    <citation type="journal article" date="2024" name="Nat. Commun.">
        <title>Phylogenomics reveals the evolutionary origins of lichenization in chlorophyte algae.</title>
        <authorList>
            <person name="Puginier C."/>
            <person name="Libourel C."/>
            <person name="Otte J."/>
            <person name="Skaloud P."/>
            <person name="Haon M."/>
            <person name="Grisel S."/>
            <person name="Petersen M."/>
            <person name="Berrin J.G."/>
            <person name="Delaux P.M."/>
            <person name="Dal Grande F."/>
            <person name="Keller J."/>
        </authorList>
    </citation>
    <scope>NUCLEOTIDE SEQUENCE [LARGE SCALE GENOMIC DNA]</scope>
    <source>
        <strain evidence="3 4">SAG 2145</strain>
    </source>
</reference>
<keyword evidence="4" id="KW-1185">Reference proteome</keyword>
<dbReference type="InterPro" id="IPR003892">
    <property type="entry name" value="CUE"/>
</dbReference>
<feature type="compositionally biased region" description="Basic residues" evidence="1">
    <location>
        <begin position="770"/>
        <end position="788"/>
    </location>
</feature>
<name>A0AAW1S7B9_9CHLO</name>
<dbReference type="SMART" id="SM00546">
    <property type="entry name" value="CUE"/>
    <property type="match status" value="1"/>
</dbReference>
<organism evidence="3 4">
    <name type="scientific">Apatococcus lobatus</name>
    <dbReference type="NCBI Taxonomy" id="904363"/>
    <lineage>
        <taxon>Eukaryota</taxon>
        <taxon>Viridiplantae</taxon>
        <taxon>Chlorophyta</taxon>
        <taxon>core chlorophytes</taxon>
        <taxon>Trebouxiophyceae</taxon>
        <taxon>Chlorellales</taxon>
        <taxon>Chlorellaceae</taxon>
        <taxon>Apatococcus</taxon>
    </lineage>
</organism>
<dbReference type="InterPro" id="IPR041800">
    <property type="entry name" value="ASCC2_CUE"/>
</dbReference>
<sequence length="794" mass="83527">MKSAAGFSPSLPPFLPADNQGLGSAETEQFVESLNEDLGQLLSQSLEKFWQFAANSSSLSTCLDSYVQFVRRPFDQEAAKATQPSSAFQQLSKRVLMVITRLTTPVAESIVKGGADTAALAQDEQARILQKQQLLSLPLLMDVCALYAPSNPALVKQLMHQAMRLLPELQEDLAVRIGPMIASNLRDVCQACRGAVRRMGGKGTPLEMSGLADGLLYMLDTAWTLHALVRAWGASAALLLGKEAALVASLAGIHDELLPDLANACHRLELQGNHASTCSLMRRHMQCLNPVLTILTAALVSTALLQRDHASAAQSLHDPFNGLEPAALGEALMTAAVAAAPSDDQPEHMTAQGAAPGLLRAAAARCGLASDIAASLHQGTILLDEVQQDYLFALLGTTSAIAHCQNGQPTLTAAPTRNEAPRHDEAEIATLISQIGDVLPEYGTGFLVACLEHFDWSAEQVINSLLEGSLPSQLQGLDKQAMRLPHSMQQPSSAANQWPAAQSSRGKALPRGAETEGPARLPDISWARTNLDSAAAWQATNSASSCAASGNSLPTRGGAPGPAPAKRVHKAVARLLEAPNAERDTARLQASAAQWEYDDEYDDSFDDLATHGNEGIADAEGEDEEAAQSGRRRVGQPGVGAGGPSTGTGGRSGGRQGHSQQPQEAMAGGRGRGRRDAGRSKLWVLDGRVYNYRKPGAVEVSGQGEAEQVLAAAQEATHHIHGLGPGGNKPAAAAPEGEAASNSTPGLEEPSGSSGSRPPSNADKRSHAQKDKHKGSIGNHHRKDRALRKMAGGP</sequence>
<dbReference type="PROSITE" id="PS51140">
    <property type="entry name" value="CUE"/>
    <property type="match status" value="1"/>
</dbReference>
<dbReference type="AlphaFoldDB" id="A0AAW1S7B9"/>
<feature type="compositionally biased region" description="Acidic residues" evidence="1">
    <location>
        <begin position="617"/>
        <end position="626"/>
    </location>
</feature>
<feature type="region of interest" description="Disordered" evidence="1">
    <location>
        <begin position="603"/>
        <end position="680"/>
    </location>
</feature>
<dbReference type="SUPFAM" id="SSF46934">
    <property type="entry name" value="UBA-like"/>
    <property type="match status" value="1"/>
</dbReference>
<feature type="region of interest" description="Disordered" evidence="1">
    <location>
        <begin position="545"/>
        <end position="568"/>
    </location>
</feature>
<feature type="compositionally biased region" description="Polar residues" evidence="1">
    <location>
        <begin position="487"/>
        <end position="505"/>
    </location>
</feature>
<evidence type="ECO:0000313" key="4">
    <source>
        <dbReference type="Proteomes" id="UP001438707"/>
    </source>
</evidence>
<dbReference type="GO" id="GO:0043130">
    <property type="term" value="F:ubiquitin binding"/>
    <property type="evidence" value="ECO:0007669"/>
    <property type="project" value="InterPro"/>
</dbReference>
<dbReference type="PANTHER" id="PTHR21494:SF0">
    <property type="entry name" value="ACTIVATING SIGNAL COINTEGRATOR 1 COMPLEX SUBUNIT 2"/>
    <property type="match status" value="1"/>
</dbReference>
<dbReference type="CDD" id="cd14364">
    <property type="entry name" value="CUE_ASCC2"/>
    <property type="match status" value="1"/>
</dbReference>
<evidence type="ECO:0000313" key="3">
    <source>
        <dbReference type="EMBL" id="KAK9841517.1"/>
    </source>
</evidence>
<proteinExistence type="predicted"/>
<dbReference type="EMBL" id="JALJOS010000003">
    <property type="protein sequence ID" value="KAK9841517.1"/>
    <property type="molecule type" value="Genomic_DNA"/>
</dbReference>
<dbReference type="InterPro" id="IPR052586">
    <property type="entry name" value="ASCC2"/>
</dbReference>
<feature type="compositionally biased region" description="Low complexity" evidence="1">
    <location>
        <begin position="728"/>
        <end position="760"/>
    </location>
</feature>
<evidence type="ECO:0000259" key="2">
    <source>
        <dbReference type="PROSITE" id="PS51140"/>
    </source>
</evidence>
<feature type="region of interest" description="Disordered" evidence="1">
    <location>
        <begin position="485"/>
        <end position="522"/>
    </location>
</feature>
<comment type="caution">
    <text evidence="3">The sequence shown here is derived from an EMBL/GenBank/DDBJ whole genome shotgun (WGS) entry which is preliminary data.</text>
</comment>
<feature type="region of interest" description="Disordered" evidence="1">
    <location>
        <begin position="719"/>
        <end position="794"/>
    </location>
</feature>
<dbReference type="InterPro" id="IPR009060">
    <property type="entry name" value="UBA-like_sf"/>
</dbReference>
<dbReference type="Pfam" id="PF02845">
    <property type="entry name" value="CUE"/>
    <property type="match status" value="1"/>
</dbReference>
<evidence type="ECO:0000256" key="1">
    <source>
        <dbReference type="SAM" id="MobiDB-lite"/>
    </source>
</evidence>
<gene>
    <name evidence="3" type="ORF">WJX74_007126</name>
</gene>
<dbReference type="Proteomes" id="UP001438707">
    <property type="component" value="Unassembled WGS sequence"/>
</dbReference>
<protein>
    <recommendedName>
        <fullName evidence="2">CUE domain-containing protein</fullName>
    </recommendedName>
</protein>